<reference evidence="1" key="2">
    <citation type="journal article" date="2020" name="Microorganisms">
        <title>Osmotic Adaptation and Compatible Solute Biosynthesis of Phototrophic Bacteria as Revealed from Genome Analyses.</title>
        <authorList>
            <person name="Imhoff J.F."/>
            <person name="Rahn T."/>
            <person name="Kunzel S."/>
            <person name="Keller A."/>
            <person name="Neulinger S.C."/>
        </authorList>
    </citation>
    <scope>NUCLEOTIDE SEQUENCE</scope>
    <source>
        <strain evidence="1">DSM 11080</strain>
    </source>
</reference>
<sequence>MTDTFNRDDWYKHDPDQRRYAAGNGSWLAITPEEFEAITAQAKTAWRSALEGIAYPWLCWSVASDWCLVQQRLVRSVGWTPIVGYDPRADVPPIIDGAILMNFNKEIGFPKLTPMVPMELTYLFAPRLAFWHSDLLVREPLLRKIAELFKALSDGEMAAVDDRQRWHQRIRGNRGRYWELLGCTTRGASQSNFAHGCGWWRRSYLHPNCQTEEERNLRRRRYTWDHGAGILAWQELHNGKLRPLRAKPLQEGHCTKISNKRYIKQSPNNAKKDLTKDLVFNYDLNEVCIKLGLAKFL</sequence>
<proteinExistence type="predicted"/>
<reference evidence="1" key="1">
    <citation type="submission" date="2017-08" db="EMBL/GenBank/DDBJ databases">
        <authorList>
            <person name="Imhoff J.F."/>
            <person name="Rahn T."/>
            <person name="Kuenzel S."/>
            <person name="Neulinger S.C."/>
        </authorList>
    </citation>
    <scope>NUCLEOTIDE SEQUENCE</scope>
    <source>
        <strain evidence="1">DSM 11080</strain>
    </source>
</reference>
<comment type="caution">
    <text evidence="1">The sequence shown here is derived from an EMBL/GenBank/DDBJ whole genome shotgun (WGS) entry which is preliminary data.</text>
</comment>
<keyword evidence="2" id="KW-1185">Reference proteome</keyword>
<dbReference type="AlphaFoldDB" id="A0AAJ0U3R8"/>
<protein>
    <submittedName>
        <fullName evidence="1">Uncharacterized protein</fullName>
    </submittedName>
</protein>
<organism evidence="1 2">
    <name type="scientific">Halochromatium glycolicum</name>
    <dbReference type="NCBI Taxonomy" id="85075"/>
    <lineage>
        <taxon>Bacteria</taxon>
        <taxon>Pseudomonadati</taxon>
        <taxon>Pseudomonadota</taxon>
        <taxon>Gammaproteobacteria</taxon>
        <taxon>Chromatiales</taxon>
        <taxon>Chromatiaceae</taxon>
        <taxon>Halochromatium</taxon>
    </lineage>
</organism>
<name>A0AAJ0U3R8_9GAMM</name>
<accession>A0AAJ0U3R8</accession>
<evidence type="ECO:0000313" key="1">
    <source>
        <dbReference type="EMBL" id="MBK1704671.1"/>
    </source>
</evidence>
<dbReference type="EMBL" id="NRSJ01000012">
    <property type="protein sequence ID" value="MBK1704671.1"/>
    <property type="molecule type" value="Genomic_DNA"/>
</dbReference>
<gene>
    <name evidence="1" type="ORF">CKO40_09015</name>
</gene>
<dbReference type="Proteomes" id="UP001296776">
    <property type="component" value="Unassembled WGS sequence"/>
</dbReference>
<evidence type="ECO:0000313" key="2">
    <source>
        <dbReference type="Proteomes" id="UP001296776"/>
    </source>
</evidence>